<evidence type="ECO:0000313" key="3">
    <source>
        <dbReference type="Proteomes" id="UP001273136"/>
    </source>
</evidence>
<dbReference type="GO" id="GO:0000271">
    <property type="term" value="P:polysaccharide biosynthetic process"/>
    <property type="evidence" value="ECO:0007669"/>
    <property type="project" value="TreeGrafter"/>
</dbReference>
<keyword evidence="2" id="KW-0413">Isomerase</keyword>
<sequence>MKVVRCIRGEIQDVVVDIRKDSPTFLEHYGVELSAENMKLFVIPEGFVHDFQSLEKDCEIMYLVTEFYSPESERGLRFDDPALCIFWPLEVSDISEKDRKHPLITPEFSGLDVSMYQEKA</sequence>
<dbReference type="EC" id="5.1.3.13" evidence="2"/>
<dbReference type="GO" id="GO:0008830">
    <property type="term" value="F:dTDP-4-dehydrorhamnose 3,5-epimerase activity"/>
    <property type="evidence" value="ECO:0007669"/>
    <property type="project" value="UniProtKB-EC"/>
</dbReference>
<feature type="site" description="Participates in a stacking interaction with the thymidine ring of dTDP-4-oxo-6-deoxyglucose" evidence="1">
    <location>
        <position position="68"/>
    </location>
</feature>
<keyword evidence="3" id="KW-1185">Reference proteome</keyword>
<dbReference type="SUPFAM" id="SSF51182">
    <property type="entry name" value="RmlC-like cupins"/>
    <property type="match status" value="1"/>
</dbReference>
<dbReference type="EMBL" id="JAWDKA010000005">
    <property type="protein sequence ID" value="MDV0441935.1"/>
    <property type="molecule type" value="Genomic_DNA"/>
</dbReference>
<protein>
    <submittedName>
        <fullName evidence="2">dTDP-4-dehydrorhamnose 3,5-epimerase</fullName>
        <ecNumber evidence="2">5.1.3.13</ecNumber>
    </submittedName>
</protein>
<dbReference type="InterPro" id="IPR000888">
    <property type="entry name" value="RmlC-like"/>
</dbReference>
<evidence type="ECO:0000313" key="2">
    <source>
        <dbReference type="EMBL" id="MDV0441935.1"/>
    </source>
</evidence>
<dbReference type="Gene3D" id="2.60.120.10">
    <property type="entry name" value="Jelly Rolls"/>
    <property type="match status" value="1"/>
</dbReference>
<accession>A0AAE4SBV9</accession>
<dbReference type="AlphaFoldDB" id="A0AAE4SBV9"/>
<dbReference type="GO" id="GO:0019305">
    <property type="term" value="P:dTDP-rhamnose biosynthetic process"/>
    <property type="evidence" value="ECO:0007669"/>
    <property type="project" value="TreeGrafter"/>
</dbReference>
<dbReference type="CDD" id="cd00438">
    <property type="entry name" value="cupin_RmlC"/>
    <property type="match status" value="1"/>
</dbReference>
<dbReference type="GO" id="GO:0005829">
    <property type="term" value="C:cytosol"/>
    <property type="evidence" value="ECO:0007669"/>
    <property type="project" value="TreeGrafter"/>
</dbReference>
<reference evidence="2" key="1">
    <citation type="submission" date="2023-06" db="EMBL/GenBank/DDBJ databases">
        <title>Genome sequence of Methancorpusculaceae sp. Ag1.</title>
        <authorList>
            <person name="Protasov E."/>
            <person name="Platt K."/>
            <person name="Poehlein A."/>
            <person name="Daniel R."/>
            <person name="Brune A."/>
        </authorList>
    </citation>
    <scope>NUCLEOTIDE SEQUENCE</scope>
    <source>
        <strain evidence="2">Ag1</strain>
    </source>
</reference>
<dbReference type="PANTHER" id="PTHR21047">
    <property type="entry name" value="DTDP-6-DEOXY-D-GLUCOSE-3,5 EPIMERASE"/>
    <property type="match status" value="1"/>
</dbReference>
<proteinExistence type="predicted"/>
<evidence type="ECO:0000256" key="1">
    <source>
        <dbReference type="PIRSR" id="PIRSR600888-3"/>
    </source>
</evidence>
<organism evidence="2 3">
    <name type="scientific">Methanorbis furvi</name>
    <dbReference type="NCBI Taxonomy" id="3028299"/>
    <lineage>
        <taxon>Archaea</taxon>
        <taxon>Methanobacteriati</taxon>
        <taxon>Methanobacteriota</taxon>
        <taxon>Stenosarchaea group</taxon>
        <taxon>Methanomicrobia</taxon>
        <taxon>Methanomicrobiales</taxon>
        <taxon>Methanocorpusculaceae</taxon>
        <taxon>Methanorbis</taxon>
    </lineage>
</organism>
<dbReference type="Proteomes" id="UP001273136">
    <property type="component" value="Unassembled WGS sequence"/>
</dbReference>
<dbReference type="InterPro" id="IPR011051">
    <property type="entry name" value="RmlC_Cupin_sf"/>
</dbReference>
<gene>
    <name evidence="2" type="primary">rfbC</name>
    <name evidence="2" type="ORF">McpAg1_11490</name>
</gene>
<comment type="caution">
    <text evidence="2">The sequence shown here is derived from an EMBL/GenBank/DDBJ whole genome shotgun (WGS) entry which is preliminary data.</text>
</comment>
<name>A0AAE4SBV9_9EURY</name>
<dbReference type="InterPro" id="IPR014710">
    <property type="entry name" value="RmlC-like_jellyroll"/>
</dbReference>
<dbReference type="PANTHER" id="PTHR21047:SF2">
    <property type="entry name" value="THYMIDINE DIPHOSPHO-4-KETO-RHAMNOSE 3,5-EPIMERASE"/>
    <property type="match status" value="1"/>
</dbReference>
<dbReference type="Pfam" id="PF00908">
    <property type="entry name" value="dTDP_sugar_isom"/>
    <property type="match status" value="1"/>
</dbReference>